<comment type="catalytic activity">
    <reaction evidence="10">
        <text>ATP + H2O = ADP + phosphate + H(+)</text>
        <dbReference type="Rhea" id="RHEA:13065"/>
        <dbReference type="ChEBI" id="CHEBI:15377"/>
        <dbReference type="ChEBI" id="CHEBI:15378"/>
        <dbReference type="ChEBI" id="CHEBI:30616"/>
        <dbReference type="ChEBI" id="CHEBI:43474"/>
        <dbReference type="ChEBI" id="CHEBI:456216"/>
    </reaction>
</comment>
<feature type="region of interest" description="NMPbind" evidence="10">
    <location>
        <begin position="35"/>
        <end position="58"/>
    </location>
</feature>
<dbReference type="InterPro" id="IPR027417">
    <property type="entry name" value="P-loop_NTPase"/>
</dbReference>
<feature type="binding site" evidence="10">
    <location>
        <position position="20"/>
    </location>
    <ligand>
        <name>ATP</name>
        <dbReference type="ChEBI" id="CHEBI:30616"/>
    </ligand>
</feature>
<dbReference type="OMA" id="QCEIFGT"/>
<dbReference type="Proteomes" id="UP000014760">
    <property type="component" value="Unassembled WGS sequence"/>
</dbReference>
<keyword evidence="9 10" id="KW-0539">Nucleus</keyword>
<evidence type="ECO:0000256" key="10">
    <source>
        <dbReference type="HAMAP-Rule" id="MF_03173"/>
    </source>
</evidence>
<evidence type="ECO:0000256" key="7">
    <source>
        <dbReference type="ARBA" id="ARBA00022777"/>
    </source>
</evidence>
<feature type="binding site" evidence="10">
    <location>
        <position position="111"/>
    </location>
    <ligand>
        <name>ATP</name>
        <dbReference type="ChEBI" id="CHEBI:30616"/>
    </ligand>
</feature>
<evidence type="ECO:0000313" key="11">
    <source>
        <dbReference type="EMBL" id="ELU02620.1"/>
    </source>
</evidence>
<sequence>MAPHGPNILLTGTPGVGKSTLGQELAERTGLKYINIGDVAKEGELYEGFDDQYKCPILNEDRVIDELDATLTEGGNIVDYHGCDFFPERWFNIVFVLRTDNSTLYDRLQGRGYSGKKLEDNIQCEIFQSILEEARESYKTEIVHELPSNTPEDMEENLEKIIAWIAEWKTKQSHN</sequence>
<dbReference type="SUPFAM" id="SSF52540">
    <property type="entry name" value="P-loop containing nucleoside triphosphate hydrolases"/>
    <property type="match status" value="1"/>
</dbReference>
<dbReference type="PRINTS" id="PR01100">
    <property type="entry name" value="SHIKIMTKNASE"/>
</dbReference>
<dbReference type="Pfam" id="PF13238">
    <property type="entry name" value="AAA_18"/>
    <property type="match status" value="1"/>
</dbReference>
<dbReference type="FunCoup" id="R7U8B2">
    <property type="interactions" value="1798"/>
</dbReference>
<comment type="function">
    <text evidence="10">Broad-specificity nucleoside monophosphate (NMP) kinase that catalyzes the reversible transfer of the terminal phosphate group between nucleoside triphosphates and monophosphates. Has also ATPase activity. Involved in the late cytoplasmic maturation steps of the 40S ribosomal particles, specifically 18S rRNA maturation. While NMP activity is not required for ribosome maturation, ATPase activity is. Associates transiently with small ribosomal subunit protein uS11. ATP hydrolysis breaks the interaction with uS11. May temporarily remove uS11 from the ribosome to enable a conformational change of the ribosomal RNA that is needed for the final maturation step of the small ribosomal subunit. Its NMP activity may have a role in nuclear energy homeostasis.</text>
</comment>
<dbReference type="AlphaFoldDB" id="R7U8B2"/>
<protein>
    <recommendedName>
        <fullName evidence="10">Adenylate kinase isoenzyme 6 homolog</fullName>
        <shortName evidence="10">AK6</shortName>
        <ecNumber evidence="10">2.7.4.3</ecNumber>
    </recommendedName>
    <alternativeName>
        <fullName evidence="10">Dual activity adenylate kinase/ATPase</fullName>
        <shortName evidence="10">AK/ATPase</shortName>
    </alternativeName>
</protein>
<evidence type="ECO:0000313" key="12">
    <source>
        <dbReference type="EnsemblMetazoa" id="CapteP184335"/>
    </source>
</evidence>
<dbReference type="GO" id="GO:0006364">
    <property type="term" value="P:rRNA processing"/>
    <property type="evidence" value="ECO:0007669"/>
    <property type="project" value="UniProtKB-KW"/>
</dbReference>
<keyword evidence="2 10" id="KW-0963">Cytoplasm</keyword>
<dbReference type="Gene3D" id="3.40.50.300">
    <property type="entry name" value="P-loop containing nucleotide triphosphate hydrolases"/>
    <property type="match status" value="1"/>
</dbReference>
<proteinExistence type="inferred from homology"/>
<evidence type="ECO:0000256" key="9">
    <source>
        <dbReference type="ARBA" id="ARBA00023242"/>
    </source>
</evidence>
<dbReference type="GO" id="GO:0005634">
    <property type="term" value="C:nucleus"/>
    <property type="evidence" value="ECO:0007669"/>
    <property type="project" value="UniProtKB-SubCell"/>
</dbReference>
<dbReference type="OrthoDB" id="10251185at2759"/>
<dbReference type="GO" id="GO:0005524">
    <property type="term" value="F:ATP binding"/>
    <property type="evidence" value="ECO:0007669"/>
    <property type="project" value="UniProtKB-KW"/>
</dbReference>
<keyword evidence="13" id="KW-1185">Reference proteome</keyword>
<feature type="binding site" evidence="10">
    <location>
        <position position="15"/>
    </location>
    <ligand>
        <name>ATP</name>
        <dbReference type="ChEBI" id="CHEBI:30616"/>
    </ligand>
</feature>
<evidence type="ECO:0000256" key="3">
    <source>
        <dbReference type="ARBA" id="ARBA00022517"/>
    </source>
</evidence>
<feature type="binding site" evidence="10">
    <location>
        <position position="18"/>
    </location>
    <ligand>
        <name>ATP</name>
        <dbReference type="ChEBI" id="CHEBI:30616"/>
    </ligand>
</feature>
<dbReference type="GO" id="GO:0042274">
    <property type="term" value="P:ribosomal small subunit biogenesis"/>
    <property type="evidence" value="ECO:0007669"/>
    <property type="project" value="UniProtKB-UniRule"/>
</dbReference>
<dbReference type="HAMAP" id="MF_00039">
    <property type="entry name" value="Adenylate_kinase_AK6"/>
    <property type="match status" value="1"/>
</dbReference>
<dbReference type="GO" id="GO:0005737">
    <property type="term" value="C:cytoplasm"/>
    <property type="evidence" value="ECO:0007669"/>
    <property type="project" value="UniProtKB-SubCell"/>
</dbReference>
<dbReference type="HOGENOM" id="CLU_079096_3_1_1"/>
<feature type="region of interest" description="LID" evidence="10">
    <location>
        <begin position="110"/>
        <end position="120"/>
    </location>
</feature>
<keyword evidence="5 10" id="KW-0808">Transferase</keyword>
<reference evidence="13" key="1">
    <citation type="submission" date="2012-12" db="EMBL/GenBank/DDBJ databases">
        <authorList>
            <person name="Hellsten U."/>
            <person name="Grimwood J."/>
            <person name="Chapman J.A."/>
            <person name="Shapiro H."/>
            <person name="Aerts A."/>
            <person name="Otillar R.P."/>
            <person name="Terry A.Y."/>
            <person name="Boore J.L."/>
            <person name="Simakov O."/>
            <person name="Marletaz F."/>
            <person name="Cho S.-J."/>
            <person name="Edsinger-Gonzales E."/>
            <person name="Havlak P."/>
            <person name="Kuo D.-H."/>
            <person name="Larsson T."/>
            <person name="Lv J."/>
            <person name="Arendt D."/>
            <person name="Savage R."/>
            <person name="Osoegawa K."/>
            <person name="de Jong P."/>
            <person name="Lindberg D.R."/>
            <person name="Seaver E.C."/>
            <person name="Weisblat D.A."/>
            <person name="Putnam N.H."/>
            <person name="Grigoriev I.V."/>
            <person name="Rokhsar D.S."/>
        </authorList>
    </citation>
    <scope>NUCLEOTIDE SEQUENCE</scope>
    <source>
        <strain evidence="13">I ESC-2004</strain>
    </source>
</reference>
<comment type="catalytic activity">
    <reaction evidence="1 10">
        <text>AMP + ATP = 2 ADP</text>
        <dbReference type="Rhea" id="RHEA:12973"/>
        <dbReference type="ChEBI" id="CHEBI:30616"/>
        <dbReference type="ChEBI" id="CHEBI:456215"/>
        <dbReference type="ChEBI" id="CHEBI:456216"/>
        <dbReference type="EC" id="2.7.4.3"/>
    </reaction>
</comment>
<comment type="similarity">
    <text evidence="10">Belongs to the adenylate kinase family. AK6 subfamily.</text>
</comment>
<gene>
    <name evidence="11" type="ORF">CAPTEDRAFT_184335</name>
</gene>
<evidence type="ECO:0000256" key="2">
    <source>
        <dbReference type="ARBA" id="ARBA00022490"/>
    </source>
</evidence>
<dbReference type="GO" id="GO:0004017">
    <property type="term" value="F:AMP kinase activity"/>
    <property type="evidence" value="ECO:0007669"/>
    <property type="project" value="UniProtKB-UniRule"/>
</dbReference>
<evidence type="ECO:0000313" key="13">
    <source>
        <dbReference type="Proteomes" id="UP000014760"/>
    </source>
</evidence>
<dbReference type="PANTHER" id="PTHR12595:SF0">
    <property type="entry name" value="ADENYLATE KINASE ISOENZYME 6"/>
    <property type="match status" value="1"/>
</dbReference>
<dbReference type="EMBL" id="KB303858">
    <property type="protein sequence ID" value="ELU02620.1"/>
    <property type="molecule type" value="Genomic_DNA"/>
</dbReference>
<accession>R7U8B2</accession>
<evidence type="ECO:0000256" key="1">
    <source>
        <dbReference type="ARBA" id="ARBA00000582"/>
    </source>
</evidence>
<comment type="subcellular location">
    <subcellularLocation>
        <location evidence="10">Cytoplasm</location>
    </subcellularLocation>
    <subcellularLocation>
        <location evidence="10">Nucleus</location>
    </subcellularLocation>
</comment>
<evidence type="ECO:0000256" key="4">
    <source>
        <dbReference type="ARBA" id="ARBA00022552"/>
    </source>
</evidence>
<organism evidence="11">
    <name type="scientific">Capitella teleta</name>
    <name type="common">Polychaete worm</name>
    <dbReference type="NCBI Taxonomy" id="283909"/>
    <lineage>
        <taxon>Eukaryota</taxon>
        <taxon>Metazoa</taxon>
        <taxon>Spiralia</taxon>
        <taxon>Lophotrochozoa</taxon>
        <taxon>Annelida</taxon>
        <taxon>Polychaeta</taxon>
        <taxon>Sedentaria</taxon>
        <taxon>Scolecida</taxon>
        <taxon>Capitellidae</taxon>
        <taxon>Capitella</taxon>
    </lineage>
</organism>
<dbReference type="EC" id="2.7.4.3" evidence="10"/>
<dbReference type="InterPro" id="IPR020618">
    <property type="entry name" value="Adenyl_kinase_AK6"/>
</dbReference>
<dbReference type="EnsemblMetazoa" id="CapteT184335">
    <property type="protein sequence ID" value="CapteP184335"/>
    <property type="gene ID" value="CapteG184335"/>
</dbReference>
<dbReference type="FunFam" id="3.40.50.300:FF:000372">
    <property type="entry name" value="Adenylate kinase isoenzyme 6 homolog"/>
    <property type="match status" value="1"/>
</dbReference>
<comment type="subunit">
    <text evidence="10">Monomer and homodimer. Interacts with small ribosomal subunit protein uS11. Not a structural component of 43S pre-ribosomes, but transiently interacts with them by binding to uS11.</text>
</comment>
<name>R7U8B2_CAPTE</name>
<dbReference type="GO" id="GO:0016887">
    <property type="term" value="F:ATP hydrolysis activity"/>
    <property type="evidence" value="ECO:0007669"/>
    <property type="project" value="UniProtKB-UniRule"/>
</dbReference>
<dbReference type="EMBL" id="AMQN01008735">
    <property type="status" value="NOT_ANNOTATED_CDS"/>
    <property type="molecule type" value="Genomic_DNA"/>
</dbReference>
<dbReference type="STRING" id="283909.R7U8B2"/>
<evidence type="ECO:0000256" key="5">
    <source>
        <dbReference type="ARBA" id="ARBA00022679"/>
    </source>
</evidence>
<keyword evidence="3 10" id="KW-0690">Ribosome biogenesis</keyword>
<keyword evidence="6 10" id="KW-0547">Nucleotide-binding</keyword>
<evidence type="ECO:0000256" key="6">
    <source>
        <dbReference type="ARBA" id="ARBA00022741"/>
    </source>
</evidence>
<reference evidence="11 13" key="2">
    <citation type="journal article" date="2013" name="Nature">
        <title>Insights into bilaterian evolution from three spiralian genomes.</title>
        <authorList>
            <person name="Simakov O."/>
            <person name="Marletaz F."/>
            <person name="Cho S.J."/>
            <person name="Edsinger-Gonzales E."/>
            <person name="Havlak P."/>
            <person name="Hellsten U."/>
            <person name="Kuo D.H."/>
            <person name="Larsson T."/>
            <person name="Lv J."/>
            <person name="Arendt D."/>
            <person name="Savage R."/>
            <person name="Osoegawa K."/>
            <person name="de Jong P."/>
            <person name="Grimwood J."/>
            <person name="Chapman J.A."/>
            <person name="Shapiro H."/>
            <person name="Aerts A."/>
            <person name="Otillar R.P."/>
            <person name="Terry A.Y."/>
            <person name="Boore J.L."/>
            <person name="Grigoriev I.V."/>
            <person name="Lindberg D.R."/>
            <person name="Seaver E.C."/>
            <person name="Weisblat D.A."/>
            <person name="Putnam N.H."/>
            <person name="Rokhsar D.S."/>
        </authorList>
    </citation>
    <scope>NUCLEOTIDE SEQUENCE</scope>
    <source>
        <strain evidence="11 13">I ESC-2004</strain>
    </source>
</reference>
<dbReference type="PANTHER" id="PTHR12595">
    <property type="entry name" value="POS9-ACTIVATING FACTOR FAP7-RELATED"/>
    <property type="match status" value="1"/>
</dbReference>
<keyword evidence="4 10" id="KW-0698">rRNA processing</keyword>
<keyword evidence="7 10" id="KW-0418">Kinase</keyword>
<evidence type="ECO:0000256" key="8">
    <source>
        <dbReference type="ARBA" id="ARBA00022840"/>
    </source>
</evidence>
<keyword evidence="8 10" id="KW-0067">ATP-binding</keyword>
<comment type="caution">
    <text evidence="10">Lacks conserved residue(s) required for the propagation of feature annotation.</text>
</comment>
<reference evidence="12" key="3">
    <citation type="submission" date="2015-06" db="UniProtKB">
        <authorList>
            <consortium name="EnsemblMetazoa"/>
        </authorList>
    </citation>
    <scope>IDENTIFICATION</scope>
</reference>
<feature type="binding site" evidence="10">
    <location>
        <position position="17"/>
    </location>
    <ligand>
        <name>ATP</name>
        <dbReference type="ChEBI" id="CHEBI:30616"/>
    </ligand>
</feature>
<feature type="binding site" evidence="10">
    <location>
        <position position="19"/>
    </location>
    <ligand>
        <name>ATP</name>
        <dbReference type="ChEBI" id="CHEBI:30616"/>
    </ligand>
</feature>